<keyword evidence="2" id="KW-1185">Reference proteome</keyword>
<evidence type="ECO:0000313" key="1">
    <source>
        <dbReference type="EMBL" id="OWP04840.1"/>
    </source>
</evidence>
<accession>A0A218ZB72</accession>
<gene>
    <name evidence="1" type="ORF">B2J93_4166</name>
</gene>
<proteinExistence type="predicted"/>
<dbReference type="InParanoid" id="A0A218ZB72"/>
<dbReference type="EMBL" id="MZNU01000091">
    <property type="protein sequence ID" value="OWP04840.1"/>
    <property type="molecule type" value="Genomic_DNA"/>
</dbReference>
<protein>
    <submittedName>
        <fullName evidence="1">Uncharacterized protein</fullName>
    </submittedName>
</protein>
<evidence type="ECO:0000313" key="2">
    <source>
        <dbReference type="Proteomes" id="UP000242519"/>
    </source>
</evidence>
<sequence length="132" mass="13787">MSITAGFLFAAVTLVVLIATRVNALPTAVSAGGTDVEFLEIIPGPGMSSLASLDLSSAQLYAMPTPGIKDIAFGLNSIANCLNPFNPDPADAYDAREHAPSNSTVLNADVWEIARQDSVRGDGDLVVNLERV</sequence>
<reference evidence="1 2" key="1">
    <citation type="submission" date="2017-04" db="EMBL/GenBank/DDBJ databases">
        <title>Draft genome sequence of Marssonina coronaria NL1: causal agent of apple blotch.</title>
        <authorList>
            <person name="Cheng Q."/>
        </authorList>
    </citation>
    <scope>NUCLEOTIDE SEQUENCE [LARGE SCALE GENOMIC DNA]</scope>
    <source>
        <strain evidence="1 2">NL1</strain>
    </source>
</reference>
<comment type="caution">
    <text evidence="1">The sequence shown here is derived from an EMBL/GenBank/DDBJ whole genome shotgun (WGS) entry which is preliminary data.</text>
</comment>
<organism evidence="1 2">
    <name type="scientific">Diplocarpon coronariae</name>
    <dbReference type="NCBI Taxonomy" id="2795749"/>
    <lineage>
        <taxon>Eukaryota</taxon>
        <taxon>Fungi</taxon>
        <taxon>Dikarya</taxon>
        <taxon>Ascomycota</taxon>
        <taxon>Pezizomycotina</taxon>
        <taxon>Leotiomycetes</taxon>
        <taxon>Helotiales</taxon>
        <taxon>Drepanopezizaceae</taxon>
        <taxon>Diplocarpon</taxon>
    </lineage>
</organism>
<dbReference type="Proteomes" id="UP000242519">
    <property type="component" value="Unassembled WGS sequence"/>
</dbReference>
<name>A0A218ZB72_9HELO</name>
<dbReference type="AlphaFoldDB" id="A0A218ZB72"/>